<feature type="transmembrane region" description="Helical" evidence="1">
    <location>
        <begin position="86"/>
        <end position="108"/>
    </location>
</feature>
<keyword evidence="1" id="KW-0812">Transmembrane</keyword>
<keyword evidence="3" id="KW-1185">Reference proteome</keyword>
<evidence type="ECO:0000256" key="1">
    <source>
        <dbReference type="SAM" id="Phobius"/>
    </source>
</evidence>
<feature type="transmembrane region" description="Helical" evidence="1">
    <location>
        <begin position="42"/>
        <end position="61"/>
    </location>
</feature>
<organism evidence="2 3">
    <name type="scientific">Zobellella aerophila</name>
    <dbReference type="NCBI Taxonomy" id="870480"/>
    <lineage>
        <taxon>Bacteria</taxon>
        <taxon>Pseudomonadati</taxon>
        <taxon>Pseudomonadota</taxon>
        <taxon>Gammaproteobacteria</taxon>
        <taxon>Aeromonadales</taxon>
        <taxon>Aeromonadaceae</taxon>
        <taxon>Zobellella</taxon>
    </lineage>
</organism>
<dbReference type="Proteomes" id="UP001500795">
    <property type="component" value="Unassembled WGS sequence"/>
</dbReference>
<dbReference type="EMBL" id="BAABCX010000001">
    <property type="protein sequence ID" value="GAA3533533.1"/>
    <property type="molecule type" value="Genomic_DNA"/>
</dbReference>
<accession>A0ABP6VEM3</accession>
<comment type="caution">
    <text evidence="2">The sequence shown here is derived from an EMBL/GenBank/DDBJ whole genome shotgun (WGS) entry which is preliminary data.</text>
</comment>
<sequence length="143" mass="14640">MMLYLIGLLSGALFGLGLVLSGMINPAKVLGFLDVFGAWDPSLALVMAGALAVFAPGLWFWRTKHGQCVLGTDLPKVAAPVIDGRLLLGASIFGAGWGMAGICPGPAIGLAASLQWQVGVFILAMGAGFWLVGRLTVAGSGKL</sequence>
<protein>
    <submittedName>
        <fullName evidence="2">YeeE/YedE family protein</fullName>
    </submittedName>
</protein>
<reference evidence="3" key="1">
    <citation type="journal article" date="2019" name="Int. J. Syst. Evol. Microbiol.">
        <title>The Global Catalogue of Microorganisms (GCM) 10K type strain sequencing project: providing services to taxonomists for standard genome sequencing and annotation.</title>
        <authorList>
            <consortium name="The Broad Institute Genomics Platform"/>
            <consortium name="The Broad Institute Genome Sequencing Center for Infectious Disease"/>
            <person name="Wu L."/>
            <person name="Ma J."/>
        </authorList>
    </citation>
    <scope>NUCLEOTIDE SEQUENCE [LARGE SCALE GENOMIC DNA]</scope>
    <source>
        <strain evidence="3">JCM 17110</strain>
    </source>
</reference>
<feature type="transmembrane region" description="Helical" evidence="1">
    <location>
        <begin position="114"/>
        <end position="133"/>
    </location>
</feature>
<keyword evidence="1" id="KW-1133">Transmembrane helix</keyword>
<keyword evidence="1" id="KW-0472">Membrane</keyword>
<dbReference type="InterPro" id="IPR046513">
    <property type="entry name" value="DUF6691"/>
</dbReference>
<name>A0ABP6VEM3_9GAMM</name>
<proteinExistence type="predicted"/>
<gene>
    <name evidence="2" type="ORF">GCM10022394_11260</name>
</gene>
<dbReference type="Pfam" id="PF20398">
    <property type="entry name" value="DUF6691"/>
    <property type="match status" value="1"/>
</dbReference>
<evidence type="ECO:0000313" key="2">
    <source>
        <dbReference type="EMBL" id="GAA3533533.1"/>
    </source>
</evidence>
<evidence type="ECO:0000313" key="3">
    <source>
        <dbReference type="Proteomes" id="UP001500795"/>
    </source>
</evidence>